<dbReference type="EMBL" id="MOBI01000021">
    <property type="protein sequence ID" value="ROM93790.1"/>
    <property type="molecule type" value="Genomic_DNA"/>
</dbReference>
<organism evidence="1 2">
    <name type="scientific">Pseudomonas brassicacearum</name>
    <dbReference type="NCBI Taxonomy" id="930166"/>
    <lineage>
        <taxon>Bacteria</taxon>
        <taxon>Pseudomonadati</taxon>
        <taxon>Pseudomonadota</taxon>
        <taxon>Gammaproteobacteria</taxon>
        <taxon>Pseudomonadales</taxon>
        <taxon>Pseudomonadaceae</taxon>
        <taxon>Pseudomonas</taxon>
    </lineage>
</organism>
<dbReference type="RefSeq" id="WP_123583804.1">
    <property type="nucleotide sequence ID" value="NZ_MOBI01000021.1"/>
</dbReference>
<name>A0A423GN83_9PSED</name>
<sequence>MPITIQFYSGPKEFSSLKNPLSIGTVINWLTQSGYPLDLFRGDGLMLSDFLGRTTKTYGFLQPDDFLKDLKTFVNNGSGPTGARSSNLRTTPESTGVFLAPPQTDVKKHAAHRMERQLRLFSIIALLKCNNLFSSATQGDVDIPTTLYQHGQGGVGDAAAHKIMATFTVSSKRLEDLVSDRASKTFLIYLQSETSILKSCFNNADSEIETLIRIPLRTIARTIITDDRLTPSLTRSEFNIYVHELWDKLHSEYIDACKTAIFTSSGRMTEQKSHYDHRKHSQTIPTAQVFDAKKKSAEAALTTIVLDVYLDFAVSTVSCPLSEAETDNLYDTFFQH</sequence>
<gene>
    <name evidence="1" type="ORF">BK658_19185</name>
</gene>
<protein>
    <submittedName>
        <fullName evidence="1">Uncharacterized protein</fullName>
    </submittedName>
</protein>
<comment type="caution">
    <text evidence="1">The sequence shown here is derived from an EMBL/GenBank/DDBJ whole genome shotgun (WGS) entry which is preliminary data.</text>
</comment>
<accession>A0A423GN83</accession>
<dbReference type="AlphaFoldDB" id="A0A423GN83"/>
<evidence type="ECO:0000313" key="1">
    <source>
        <dbReference type="EMBL" id="ROM93790.1"/>
    </source>
</evidence>
<dbReference type="Proteomes" id="UP000284684">
    <property type="component" value="Unassembled WGS sequence"/>
</dbReference>
<evidence type="ECO:0000313" key="2">
    <source>
        <dbReference type="Proteomes" id="UP000284684"/>
    </source>
</evidence>
<proteinExistence type="predicted"/>
<reference evidence="1 2" key="1">
    <citation type="submission" date="2016-10" db="EMBL/GenBank/DDBJ databases">
        <title>Comparative genome analysis of multiple Pseudomonas spp. focuses on biocontrol and plant growth promoting traits.</title>
        <authorList>
            <person name="Tao X.-Y."/>
            <person name="Taylor C.G."/>
        </authorList>
    </citation>
    <scope>NUCLEOTIDE SEQUENCE [LARGE SCALE GENOMIC DNA]</scope>
    <source>
        <strain evidence="1 2">37D10</strain>
    </source>
</reference>